<evidence type="ECO:0008006" key="3">
    <source>
        <dbReference type="Google" id="ProtNLM"/>
    </source>
</evidence>
<organism evidence="1 2">
    <name type="scientific">candidate division WWE3 bacterium CG09_land_8_20_14_0_10_39_24</name>
    <dbReference type="NCBI Taxonomy" id="1975088"/>
    <lineage>
        <taxon>Bacteria</taxon>
        <taxon>Katanobacteria</taxon>
    </lineage>
</organism>
<sequence length="68" mass="8311">MVEEYRELLEYDLEGFNDKLIDYLLFYNTERPHYSLKNKVPLRLISDKINEVNSSSEESNMYWTHTLY</sequence>
<accession>A0A2H0WJN4</accession>
<name>A0A2H0WJN4_UNCKA</name>
<dbReference type="EMBL" id="PEZN01000027">
    <property type="protein sequence ID" value="PIS12857.1"/>
    <property type="molecule type" value="Genomic_DNA"/>
</dbReference>
<comment type="caution">
    <text evidence="1">The sequence shown here is derived from an EMBL/GenBank/DDBJ whole genome shotgun (WGS) entry which is preliminary data.</text>
</comment>
<reference evidence="2" key="1">
    <citation type="submission" date="2017-09" db="EMBL/GenBank/DDBJ databases">
        <title>Depth-based differentiation of microbial function through sediment-hosted aquifers and enrichment of novel symbionts in the deep terrestrial subsurface.</title>
        <authorList>
            <person name="Probst A.J."/>
            <person name="Ladd B."/>
            <person name="Jarett J.K."/>
            <person name="Geller-Mcgrath D.E."/>
            <person name="Sieber C.M.K."/>
            <person name="Emerson J.B."/>
            <person name="Anantharaman K."/>
            <person name="Thomas B.C."/>
            <person name="Malmstrom R."/>
            <person name="Stieglmeier M."/>
            <person name="Klingl A."/>
            <person name="Woyke T."/>
            <person name="Ryan C.M."/>
            <person name="Banfield J.F."/>
        </authorList>
    </citation>
    <scope>NUCLEOTIDE SEQUENCE [LARGE SCALE GENOMIC DNA]</scope>
</reference>
<evidence type="ECO:0000313" key="2">
    <source>
        <dbReference type="Proteomes" id="UP000230787"/>
    </source>
</evidence>
<dbReference type="Proteomes" id="UP000230787">
    <property type="component" value="Unassembled WGS sequence"/>
</dbReference>
<gene>
    <name evidence="1" type="ORF">COT69_01815</name>
</gene>
<evidence type="ECO:0000313" key="1">
    <source>
        <dbReference type="EMBL" id="PIS12857.1"/>
    </source>
</evidence>
<protein>
    <recommendedName>
        <fullName evidence="3">Integrase catalytic domain-containing protein</fullName>
    </recommendedName>
</protein>
<dbReference type="AlphaFoldDB" id="A0A2H0WJN4"/>
<proteinExistence type="predicted"/>